<reference evidence="3 4" key="1">
    <citation type="submission" date="2023-05" db="EMBL/GenBank/DDBJ databases">
        <title>B98-5 Cell Line De Novo Hybrid Assembly: An Optical Mapping Approach.</title>
        <authorList>
            <person name="Kananen K."/>
            <person name="Auerbach J.A."/>
            <person name="Kautto E."/>
            <person name="Blachly J.S."/>
        </authorList>
    </citation>
    <scope>NUCLEOTIDE SEQUENCE [LARGE SCALE GENOMIC DNA]</scope>
    <source>
        <strain evidence="3">B95-8</strain>
        <tissue evidence="3">Cell line</tissue>
    </source>
</reference>
<name>A0ABQ9VBA4_SAGOE</name>
<organism evidence="3 4">
    <name type="scientific">Saguinus oedipus</name>
    <name type="common">Cotton-top tamarin</name>
    <name type="synonym">Oedipomidas oedipus</name>
    <dbReference type="NCBI Taxonomy" id="9490"/>
    <lineage>
        <taxon>Eukaryota</taxon>
        <taxon>Metazoa</taxon>
        <taxon>Chordata</taxon>
        <taxon>Craniata</taxon>
        <taxon>Vertebrata</taxon>
        <taxon>Euteleostomi</taxon>
        <taxon>Mammalia</taxon>
        <taxon>Eutheria</taxon>
        <taxon>Euarchontoglires</taxon>
        <taxon>Primates</taxon>
        <taxon>Haplorrhini</taxon>
        <taxon>Platyrrhini</taxon>
        <taxon>Cebidae</taxon>
        <taxon>Callitrichinae</taxon>
        <taxon>Saguinus</taxon>
    </lineage>
</organism>
<dbReference type="Pfam" id="PF16274">
    <property type="entry name" value="Qua1"/>
    <property type="match status" value="1"/>
</dbReference>
<accession>A0ABQ9VBA4</accession>
<evidence type="ECO:0000259" key="2">
    <source>
        <dbReference type="Pfam" id="PF16274"/>
    </source>
</evidence>
<dbReference type="EMBL" id="JASSZA010000007">
    <property type="protein sequence ID" value="KAK2106365.1"/>
    <property type="molecule type" value="Genomic_DNA"/>
</dbReference>
<comment type="caution">
    <text evidence="3">The sequence shown here is derived from an EMBL/GenBank/DDBJ whole genome shotgun (WGS) entry which is preliminary data.</text>
</comment>
<feature type="region of interest" description="Disordered" evidence="1">
    <location>
        <begin position="1"/>
        <end position="96"/>
    </location>
</feature>
<evidence type="ECO:0000256" key="1">
    <source>
        <dbReference type="SAM" id="MobiDB-lite"/>
    </source>
</evidence>
<gene>
    <name evidence="3" type="ORF">P7K49_015879</name>
</gene>
<feature type="domain" description="KHDRBS Qua1" evidence="2">
    <location>
        <begin position="102"/>
        <end position="127"/>
    </location>
</feature>
<protein>
    <recommendedName>
        <fullName evidence="2">KHDRBS Qua1 domain-containing protein</fullName>
    </recommendedName>
</protein>
<sequence>MQRRDDPAARMSRSSGRSGSMDPSGAHPSVRQTPSRQPPLPHRSRGGGGGSRGGARASPATQPPPLLPPSATGPDATVGGPAPTPLLPPSATASVKMEPENKYLPELMAEKDSLDPSFTHAMQLLTAGKGASRVPLGRPAIPGHEWPWLCSSRFPPPSGPRKSGAPVSSSFLGPWSPHSHLSLECEGEFLGCSAGPKATLRSPSANVLMDSAELPAPFPTLLSSLLLRLPRAPSAQILPEMNLYLPLSPKGKPFGSRVAMSASTEVWEVKTARAGEGPWEERPR</sequence>
<dbReference type="Proteomes" id="UP001266305">
    <property type="component" value="Unassembled WGS sequence"/>
</dbReference>
<proteinExistence type="predicted"/>
<evidence type="ECO:0000313" key="3">
    <source>
        <dbReference type="EMBL" id="KAK2106365.1"/>
    </source>
</evidence>
<evidence type="ECO:0000313" key="4">
    <source>
        <dbReference type="Proteomes" id="UP001266305"/>
    </source>
</evidence>
<dbReference type="InterPro" id="IPR032571">
    <property type="entry name" value="Qua1_dom"/>
</dbReference>
<keyword evidence="4" id="KW-1185">Reference proteome</keyword>
<feature type="compositionally biased region" description="Low complexity" evidence="1">
    <location>
        <begin position="10"/>
        <end position="21"/>
    </location>
</feature>